<evidence type="ECO:0000256" key="1">
    <source>
        <dbReference type="ARBA" id="ARBA00006594"/>
    </source>
</evidence>
<dbReference type="EC" id="2.1.1.72" evidence="2"/>
<dbReference type="PANTHER" id="PTHR42933">
    <property type="entry name" value="SLR6095 PROTEIN"/>
    <property type="match status" value="1"/>
</dbReference>
<dbReference type="InterPro" id="IPR002052">
    <property type="entry name" value="DNA_methylase_N6_adenine_CS"/>
</dbReference>
<feature type="domain" description="N6 adenine-specific DNA methyltransferase N-terminal" evidence="10">
    <location>
        <begin position="24"/>
        <end position="159"/>
    </location>
</feature>
<evidence type="ECO:0000256" key="4">
    <source>
        <dbReference type="ARBA" id="ARBA00022679"/>
    </source>
</evidence>
<keyword evidence="5" id="KW-0949">S-adenosyl-L-methionine</keyword>
<comment type="catalytic activity">
    <reaction evidence="7">
        <text>a 2'-deoxyadenosine in DNA + S-adenosyl-L-methionine = an N(6)-methyl-2'-deoxyadenosine in DNA + S-adenosyl-L-homocysteine + H(+)</text>
        <dbReference type="Rhea" id="RHEA:15197"/>
        <dbReference type="Rhea" id="RHEA-COMP:12418"/>
        <dbReference type="Rhea" id="RHEA-COMP:12419"/>
        <dbReference type="ChEBI" id="CHEBI:15378"/>
        <dbReference type="ChEBI" id="CHEBI:57856"/>
        <dbReference type="ChEBI" id="CHEBI:59789"/>
        <dbReference type="ChEBI" id="CHEBI:90615"/>
        <dbReference type="ChEBI" id="CHEBI:90616"/>
        <dbReference type="EC" id="2.1.1.72"/>
    </reaction>
</comment>
<dbReference type="GO" id="GO:0032259">
    <property type="term" value="P:methylation"/>
    <property type="evidence" value="ECO:0007669"/>
    <property type="project" value="UniProtKB-KW"/>
</dbReference>
<proteinExistence type="inferred from homology"/>
<protein>
    <recommendedName>
        <fullName evidence="2">site-specific DNA-methyltransferase (adenine-specific)</fullName>
        <ecNumber evidence="2">2.1.1.72</ecNumber>
    </recommendedName>
</protein>
<dbReference type="NCBIfam" id="TIGR00497">
    <property type="entry name" value="hsdM"/>
    <property type="match status" value="1"/>
</dbReference>
<dbReference type="SUPFAM" id="SSF53335">
    <property type="entry name" value="S-adenosyl-L-methionine-dependent methyltransferases"/>
    <property type="match status" value="1"/>
</dbReference>
<evidence type="ECO:0000256" key="2">
    <source>
        <dbReference type="ARBA" id="ARBA00011900"/>
    </source>
</evidence>
<dbReference type="RefSeq" id="WP_224325450.1">
    <property type="nucleotide sequence ID" value="NZ_JACGBB010000014.1"/>
</dbReference>
<evidence type="ECO:0000259" key="9">
    <source>
        <dbReference type="Pfam" id="PF02384"/>
    </source>
</evidence>
<evidence type="ECO:0000256" key="8">
    <source>
        <dbReference type="SAM" id="Coils"/>
    </source>
</evidence>
<dbReference type="PANTHER" id="PTHR42933:SF3">
    <property type="entry name" value="TYPE I RESTRICTION ENZYME MJAVIII METHYLASE SUBUNIT"/>
    <property type="match status" value="1"/>
</dbReference>
<dbReference type="Gene3D" id="3.40.50.150">
    <property type="entry name" value="Vaccinia Virus protein VP39"/>
    <property type="match status" value="1"/>
</dbReference>
<organism evidence="11 12">
    <name type="scientific">Campylobacter canadensis</name>
    <dbReference type="NCBI Taxonomy" id="449520"/>
    <lineage>
        <taxon>Bacteria</taxon>
        <taxon>Pseudomonadati</taxon>
        <taxon>Campylobacterota</taxon>
        <taxon>Epsilonproteobacteria</taxon>
        <taxon>Campylobacterales</taxon>
        <taxon>Campylobacteraceae</taxon>
        <taxon>Campylobacter</taxon>
    </lineage>
</organism>
<feature type="domain" description="DNA methylase adenine-specific" evidence="9">
    <location>
        <begin position="171"/>
        <end position="468"/>
    </location>
</feature>
<evidence type="ECO:0000313" key="12">
    <source>
        <dbReference type="Proteomes" id="UP000786183"/>
    </source>
</evidence>
<evidence type="ECO:0000256" key="7">
    <source>
        <dbReference type="ARBA" id="ARBA00047942"/>
    </source>
</evidence>
<comment type="similarity">
    <text evidence="1">Belongs to the N(4)/N(6)-methyltransferase family.</text>
</comment>
<gene>
    <name evidence="11" type="ORF">AVCANL283_06500</name>
</gene>
<evidence type="ECO:0000256" key="3">
    <source>
        <dbReference type="ARBA" id="ARBA00022603"/>
    </source>
</evidence>
<keyword evidence="3 11" id="KW-0489">Methyltransferase</keyword>
<dbReference type="Pfam" id="PF12161">
    <property type="entry name" value="HsdM_N"/>
    <property type="match status" value="1"/>
</dbReference>
<keyword evidence="8" id="KW-0175">Coiled coil</keyword>
<keyword evidence="12" id="KW-1185">Reference proteome</keyword>
<evidence type="ECO:0000256" key="5">
    <source>
        <dbReference type="ARBA" id="ARBA00022691"/>
    </source>
</evidence>
<dbReference type="InterPro" id="IPR004546">
    <property type="entry name" value="Restrct_endonuc_T1M"/>
</dbReference>
<dbReference type="PROSITE" id="PS00092">
    <property type="entry name" value="N6_MTASE"/>
    <property type="match status" value="1"/>
</dbReference>
<dbReference type="InterPro" id="IPR003356">
    <property type="entry name" value="DNA_methylase_A-5"/>
</dbReference>
<dbReference type="InterPro" id="IPR038333">
    <property type="entry name" value="T1MK-like_N_sf"/>
</dbReference>
<keyword evidence="4 11" id="KW-0808">Transferase</keyword>
<sequence length="504" mass="56417">MATAQKVEQTDPTQQTPKTTTAQINAKLWDACNTFRGLMDGSDYKDYILTMLFIKYLSDTYTEKITELKAKSCGIDSVYKALLNQLDFKLEAHSTFAYLQEHKNATNLGELINTTLSSLETLNKEKLEGIFNHIDFNNPSKLGDTQQRNTTLKQLINDFSSLDLRPSCLENKDIIGDAYEYLIAKFASDSGKKGGEFYTPSMVSVLLAELVGIKDGEEIYDPTCGSGSLLLKASQKGTNNFIYGQEKNAQTYALCVMNMFLHNIPNPKIKWGDVLTNPLHLDANGDLRRFSKIVANPPFSLDKWGYDELKEDRFSRFNYGMPPKSKGDYAFLLHMIKSLKNGGTLGVVMPHGVLFRGSSEGKIRASLIKQGYLKAIIGLASNLFYGTSIPACIMIFSKEQNEKVIFIDASSCYEKGKNQNTLKDIPKILKAYHGNTDINGFCKVVSLDEIEQNDFNLNIPRYVAAEDETLQINYAELKEQINSLNAKLELSNAKLQGYLKELGL</sequence>
<dbReference type="Gene3D" id="1.20.1260.30">
    <property type="match status" value="1"/>
</dbReference>
<keyword evidence="6" id="KW-0680">Restriction system</keyword>
<name>A0ABS7WSK2_9BACT</name>
<feature type="coiled-coil region" evidence="8">
    <location>
        <begin position="467"/>
        <end position="501"/>
    </location>
</feature>
<dbReference type="GO" id="GO:0009007">
    <property type="term" value="F:site-specific DNA-methyltransferase (adenine-specific) activity"/>
    <property type="evidence" value="ECO:0007669"/>
    <property type="project" value="UniProtKB-EC"/>
</dbReference>
<evidence type="ECO:0000259" key="10">
    <source>
        <dbReference type="Pfam" id="PF12161"/>
    </source>
</evidence>
<dbReference type="Proteomes" id="UP000786183">
    <property type="component" value="Unassembled WGS sequence"/>
</dbReference>
<dbReference type="Pfam" id="PF02384">
    <property type="entry name" value="N6_Mtase"/>
    <property type="match status" value="1"/>
</dbReference>
<evidence type="ECO:0000313" key="11">
    <source>
        <dbReference type="EMBL" id="MBZ7987750.1"/>
    </source>
</evidence>
<evidence type="ECO:0000256" key="6">
    <source>
        <dbReference type="ARBA" id="ARBA00022747"/>
    </source>
</evidence>
<dbReference type="EMBL" id="JACGBB010000014">
    <property type="protein sequence ID" value="MBZ7987750.1"/>
    <property type="molecule type" value="Genomic_DNA"/>
</dbReference>
<dbReference type="InterPro" id="IPR029063">
    <property type="entry name" value="SAM-dependent_MTases_sf"/>
</dbReference>
<comment type="caution">
    <text evidence="11">The sequence shown here is derived from an EMBL/GenBank/DDBJ whole genome shotgun (WGS) entry which is preliminary data.</text>
</comment>
<reference evidence="11 12" key="1">
    <citation type="submission" date="2020-07" db="EMBL/GenBank/DDBJ databases">
        <title>Transfer of Campylobacter canadensis to the novel genus Avispirillum gen. nov., that also includes two novel species recovered from migratory waterfowl: Avispirillum anseris sp. nov. and Avispirillum brantae sp. nov.</title>
        <authorList>
            <person name="Miller W.G."/>
            <person name="Chapman M.H."/>
            <person name="Yee E."/>
            <person name="Inglis G.D."/>
        </authorList>
    </citation>
    <scope>NUCLEOTIDE SEQUENCE [LARGE SCALE GENOMIC DNA]</scope>
    <source>
        <strain evidence="11 12">L283</strain>
    </source>
</reference>
<dbReference type="InterPro" id="IPR022749">
    <property type="entry name" value="D12N6_MeTrfase_N"/>
</dbReference>
<accession>A0ABS7WSK2</accession>
<dbReference type="PRINTS" id="PR00507">
    <property type="entry name" value="N12N6MTFRASE"/>
</dbReference>
<dbReference type="InterPro" id="IPR051537">
    <property type="entry name" value="DNA_Adenine_Mtase"/>
</dbReference>